<evidence type="ECO:0000313" key="4">
    <source>
        <dbReference type="Proteomes" id="UP000547510"/>
    </source>
</evidence>
<keyword evidence="2" id="KW-0472">Membrane</keyword>
<organism evidence="3 4">
    <name type="scientific">Saccharothrix tamanrassetensis</name>
    <dbReference type="NCBI Taxonomy" id="1051531"/>
    <lineage>
        <taxon>Bacteria</taxon>
        <taxon>Bacillati</taxon>
        <taxon>Actinomycetota</taxon>
        <taxon>Actinomycetes</taxon>
        <taxon>Pseudonocardiales</taxon>
        <taxon>Pseudonocardiaceae</taxon>
        <taxon>Saccharothrix</taxon>
    </lineage>
</organism>
<name>A0A841CIH0_9PSEU</name>
<keyword evidence="4" id="KW-1185">Reference proteome</keyword>
<comment type="caution">
    <text evidence="3">The sequence shown here is derived from an EMBL/GenBank/DDBJ whole genome shotgun (WGS) entry which is preliminary data.</text>
</comment>
<keyword evidence="2" id="KW-0812">Transmembrane</keyword>
<accession>A0A841CIH0</accession>
<dbReference type="EMBL" id="JACHJN010000008">
    <property type="protein sequence ID" value="MBB5958302.1"/>
    <property type="molecule type" value="Genomic_DNA"/>
</dbReference>
<dbReference type="Proteomes" id="UP000547510">
    <property type="component" value="Unassembled WGS sequence"/>
</dbReference>
<keyword evidence="2" id="KW-1133">Transmembrane helix</keyword>
<evidence type="ECO:0000313" key="3">
    <source>
        <dbReference type="EMBL" id="MBB5958302.1"/>
    </source>
</evidence>
<dbReference type="RefSeq" id="WP_184694188.1">
    <property type="nucleotide sequence ID" value="NZ_JACHJN010000008.1"/>
</dbReference>
<gene>
    <name evidence="3" type="ORF">FHS29_004910</name>
</gene>
<feature type="transmembrane region" description="Helical" evidence="2">
    <location>
        <begin position="41"/>
        <end position="61"/>
    </location>
</feature>
<feature type="compositionally biased region" description="Basic residues" evidence="1">
    <location>
        <begin position="18"/>
        <end position="30"/>
    </location>
</feature>
<evidence type="ECO:0000256" key="1">
    <source>
        <dbReference type="SAM" id="MobiDB-lite"/>
    </source>
</evidence>
<sequence>MNSPGWSVVGVGEAAVRWRPRKRSGRHARARPSPPSTSPGWVSAALGLIVLVALILLLLTYV</sequence>
<protein>
    <submittedName>
        <fullName evidence="3">Uncharacterized membrane protein YidH (DUF202 family)</fullName>
    </submittedName>
</protein>
<dbReference type="AlphaFoldDB" id="A0A841CIH0"/>
<evidence type="ECO:0000256" key="2">
    <source>
        <dbReference type="SAM" id="Phobius"/>
    </source>
</evidence>
<reference evidence="3 4" key="1">
    <citation type="submission" date="2020-08" db="EMBL/GenBank/DDBJ databases">
        <title>Genomic Encyclopedia of Type Strains, Phase III (KMG-III): the genomes of soil and plant-associated and newly described type strains.</title>
        <authorList>
            <person name="Whitman W."/>
        </authorList>
    </citation>
    <scope>NUCLEOTIDE SEQUENCE [LARGE SCALE GENOMIC DNA]</scope>
    <source>
        <strain evidence="3 4">CECT 8640</strain>
    </source>
</reference>
<feature type="region of interest" description="Disordered" evidence="1">
    <location>
        <begin position="18"/>
        <end position="41"/>
    </location>
</feature>
<proteinExistence type="predicted"/>